<accession>A0A9X2BV90</accession>
<organism evidence="4 5">
    <name type="scientific">Paenibacillus mellifer</name>
    <dbReference type="NCBI Taxonomy" id="2937794"/>
    <lineage>
        <taxon>Bacteria</taxon>
        <taxon>Bacillati</taxon>
        <taxon>Bacillota</taxon>
        <taxon>Bacilli</taxon>
        <taxon>Bacillales</taxon>
        <taxon>Paenibacillaceae</taxon>
        <taxon>Paenibacillus</taxon>
    </lineage>
</organism>
<dbReference type="AlphaFoldDB" id="A0A9X2BV90"/>
<dbReference type="InterPro" id="IPR036380">
    <property type="entry name" value="Isochorismatase-like_sf"/>
</dbReference>
<protein>
    <submittedName>
        <fullName evidence="4">Cysteine hydrolase</fullName>
    </submittedName>
</protein>
<dbReference type="PANTHER" id="PTHR43540">
    <property type="entry name" value="PEROXYUREIDOACRYLATE/UREIDOACRYLATE AMIDOHYDROLASE-RELATED"/>
    <property type="match status" value="1"/>
</dbReference>
<dbReference type="InterPro" id="IPR050272">
    <property type="entry name" value="Isochorismatase-like_hydrls"/>
</dbReference>
<keyword evidence="2 4" id="KW-0378">Hydrolase</keyword>
<dbReference type="InterPro" id="IPR000868">
    <property type="entry name" value="Isochorismatase-like_dom"/>
</dbReference>
<name>A0A9X2BV90_9BACL</name>
<sequence>MGMGLTDHAALLIVDVQRDFCGTDGKMAEFGADLSSVDPAVDRIEELIRGAHDHRVPVIFIRLITDAETDSRAMKAWYALQEFDPEEAVAVCRRGTPGSGDYRIAPGPGDYAVEKQRYSAFVGTRLELLLQQLGIHKLIVTGVTTECCVDSTIRDGFMKDYGIFVVEDACAAYDQDMHDMSIRILGMNFATVLSAEQVLSDWKGAQQE</sequence>
<dbReference type="InterPro" id="IPR016291">
    <property type="entry name" value="Isochorismatase"/>
</dbReference>
<evidence type="ECO:0000259" key="3">
    <source>
        <dbReference type="Pfam" id="PF00857"/>
    </source>
</evidence>
<evidence type="ECO:0000313" key="5">
    <source>
        <dbReference type="Proteomes" id="UP001139534"/>
    </source>
</evidence>
<dbReference type="RefSeq" id="WP_248553872.1">
    <property type="nucleotide sequence ID" value="NZ_JALPRK010000031.1"/>
</dbReference>
<dbReference type="PANTHER" id="PTHR43540:SF6">
    <property type="entry name" value="ISOCHORISMATASE-LIKE DOMAIN-CONTAINING PROTEIN"/>
    <property type="match status" value="1"/>
</dbReference>
<comment type="caution">
    <text evidence="4">The sequence shown here is derived from an EMBL/GenBank/DDBJ whole genome shotgun (WGS) entry which is preliminary data.</text>
</comment>
<proteinExistence type="inferred from homology"/>
<dbReference type="EMBL" id="JALPRK010000031">
    <property type="protein sequence ID" value="MCK8489891.1"/>
    <property type="molecule type" value="Genomic_DNA"/>
</dbReference>
<gene>
    <name evidence="4" type="ORF">M0651_22215</name>
</gene>
<dbReference type="Gene3D" id="3.40.50.850">
    <property type="entry name" value="Isochorismatase-like"/>
    <property type="match status" value="1"/>
</dbReference>
<dbReference type="Proteomes" id="UP001139534">
    <property type="component" value="Unassembled WGS sequence"/>
</dbReference>
<dbReference type="PRINTS" id="PR01398">
    <property type="entry name" value="ISCHRISMTASE"/>
</dbReference>
<evidence type="ECO:0000256" key="2">
    <source>
        <dbReference type="ARBA" id="ARBA00022801"/>
    </source>
</evidence>
<dbReference type="SUPFAM" id="SSF52499">
    <property type="entry name" value="Isochorismatase-like hydrolases"/>
    <property type="match status" value="1"/>
</dbReference>
<keyword evidence="5" id="KW-1185">Reference proteome</keyword>
<comment type="similarity">
    <text evidence="1">Belongs to the isochorismatase family.</text>
</comment>
<evidence type="ECO:0000256" key="1">
    <source>
        <dbReference type="ARBA" id="ARBA00006336"/>
    </source>
</evidence>
<feature type="domain" description="Isochorismatase-like" evidence="3">
    <location>
        <begin position="9"/>
        <end position="197"/>
    </location>
</feature>
<dbReference type="Pfam" id="PF00857">
    <property type="entry name" value="Isochorismatase"/>
    <property type="match status" value="1"/>
</dbReference>
<dbReference type="GO" id="GO:0008908">
    <property type="term" value="F:isochorismatase activity"/>
    <property type="evidence" value="ECO:0007669"/>
    <property type="project" value="InterPro"/>
</dbReference>
<dbReference type="CDD" id="cd00431">
    <property type="entry name" value="cysteine_hydrolases"/>
    <property type="match status" value="1"/>
</dbReference>
<reference evidence="4" key="1">
    <citation type="submission" date="2022-04" db="EMBL/GenBank/DDBJ databases">
        <authorList>
            <person name="Seo M.-J."/>
        </authorList>
    </citation>
    <scope>NUCLEOTIDE SEQUENCE</scope>
    <source>
        <strain evidence="4">MBLB2552</strain>
    </source>
</reference>
<evidence type="ECO:0000313" key="4">
    <source>
        <dbReference type="EMBL" id="MCK8489891.1"/>
    </source>
</evidence>